<keyword evidence="1" id="KW-0732">Signal</keyword>
<dbReference type="SUPFAM" id="SSF52833">
    <property type="entry name" value="Thioredoxin-like"/>
    <property type="match status" value="1"/>
</dbReference>
<dbReference type="RefSeq" id="XP_002785323.1">
    <property type="nucleotide sequence ID" value="XM_002785277.1"/>
</dbReference>
<reference evidence="2 3" key="1">
    <citation type="submission" date="2008-07" db="EMBL/GenBank/DDBJ databases">
        <authorList>
            <person name="El-Sayed N."/>
            <person name="Caler E."/>
            <person name="Inman J."/>
            <person name="Amedeo P."/>
            <person name="Hass B."/>
            <person name="Wortman J."/>
        </authorList>
    </citation>
    <scope>NUCLEOTIDE SEQUENCE [LARGE SCALE GENOMIC DNA]</scope>
    <source>
        <strain evidence="3">ATCC 50983 / TXsc</strain>
    </source>
</reference>
<dbReference type="Gene3D" id="3.40.30.10">
    <property type="entry name" value="Glutaredoxin"/>
    <property type="match status" value="1"/>
</dbReference>
<proteinExistence type="predicted"/>
<protein>
    <recommendedName>
        <fullName evidence="4">Thioredoxin domain-containing protein</fullName>
    </recommendedName>
</protein>
<sequence>MHGLILFCTLVAIGAHSTAFVKVKGRDEFDAAMESSRFVLALFSSKWCGRICHMAARAIQRAAKQLPSDLAPIYHQSGVDDLDALDEPDDALVLLKVDGGQRVNEEVLIREGVHDYPAIHFYIRGYKHV</sequence>
<dbReference type="InParanoid" id="C5KEI1"/>
<dbReference type="EMBL" id="GG672330">
    <property type="protein sequence ID" value="EER17119.1"/>
    <property type="molecule type" value="Genomic_DNA"/>
</dbReference>
<feature type="chain" id="PRO_5002952664" description="Thioredoxin domain-containing protein" evidence="1">
    <location>
        <begin position="20"/>
        <end position="129"/>
    </location>
</feature>
<accession>C5KEI1</accession>
<evidence type="ECO:0000313" key="2">
    <source>
        <dbReference type="EMBL" id="EER17119.1"/>
    </source>
</evidence>
<dbReference type="InterPro" id="IPR036249">
    <property type="entry name" value="Thioredoxin-like_sf"/>
</dbReference>
<gene>
    <name evidence="2" type="ORF">Pmar_PMAR009554</name>
</gene>
<evidence type="ECO:0008006" key="4">
    <source>
        <dbReference type="Google" id="ProtNLM"/>
    </source>
</evidence>
<dbReference type="AlphaFoldDB" id="C5KEI1"/>
<organism evidence="3">
    <name type="scientific">Perkinsus marinus (strain ATCC 50983 / TXsc)</name>
    <dbReference type="NCBI Taxonomy" id="423536"/>
    <lineage>
        <taxon>Eukaryota</taxon>
        <taxon>Sar</taxon>
        <taxon>Alveolata</taxon>
        <taxon>Perkinsozoa</taxon>
        <taxon>Perkinsea</taxon>
        <taxon>Perkinsida</taxon>
        <taxon>Perkinsidae</taxon>
        <taxon>Perkinsus</taxon>
    </lineage>
</organism>
<keyword evidence="3" id="KW-1185">Reference proteome</keyword>
<evidence type="ECO:0000313" key="3">
    <source>
        <dbReference type="Proteomes" id="UP000007800"/>
    </source>
</evidence>
<dbReference type="Proteomes" id="UP000007800">
    <property type="component" value="Unassembled WGS sequence"/>
</dbReference>
<dbReference type="GeneID" id="9053241"/>
<name>C5KEI1_PERM5</name>
<dbReference type="CDD" id="cd02947">
    <property type="entry name" value="TRX_family"/>
    <property type="match status" value="1"/>
</dbReference>
<feature type="signal peptide" evidence="1">
    <location>
        <begin position="1"/>
        <end position="19"/>
    </location>
</feature>
<evidence type="ECO:0000256" key="1">
    <source>
        <dbReference type="SAM" id="SignalP"/>
    </source>
</evidence>